<dbReference type="Proteomes" id="UP000662373">
    <property type="component" value="Unassembled WGS sequence"/>
</dbReference>
<dbReference type="InterPro" id="IPR004147">
    <property type="entry name" value="ABC1_dom"/>
</dbReference>
<dbReference type="SUPFAM" id="SSF56112">
    <property type="entry name" value="Protein kinase-like (PK-like)"/>
    <property type="match status" value="1"/>
</dbReference>
<dbReference type="InterPro" id="IPR000719">
    <property type="entry name" value="Prot_kinase_dom"/>
</dbReference>
<dbReference type="InterPro" id="IPR011009">
    <property type="entry name" value="Kinase-like_dom_sf"/>
</dbReference>
<dbReference type="AlphaFoldDB" id="A0A934KMI7"/>
<dbReference type="InterPro" id="IPR051130">
    <property type="entry name" value="Mito_struct-func_regulator"/>
</dbReference>
<dbReference type="GO" id="GO:0005524">
    <property type="term" value="F:ATP binding"/>
    <property type="evidence" value="ECO:0007669"/>
    <property type="project" value="InterPro"/>
</dbReference>
<keyword evidence="2" id="KW-0808">Transferase</keyword>
<dbReference type="PANTHER" id="PTHR43173">
    <property type="entry name" value="ABC1 FAMILY PROTEIN"/>
    <property type="match status" value="1"/>
</dbReference>
<dbReference type="Gene3D" id="1.10.510.10">
    <property type="entry name" value="Transferase(Phosphotransferase) domain 1"/>
    <property type="match status" value="1"/>
</dbReference>
<gene>
    <name evidence="2" type="ORF">JEM65_04915</name>
</gene>
<keyword evidence="3" id="KW-1185">Reference proteome</keyword>
<evidence type="ECO:0000259" key="1">
    <source>
        <dbReference type="PROSITE" id="PS50011"/>
    </source>
</evidence>
<dbReference type="GO" id="GO:0004672">
    <property type="term" value="F:protein kinase activity"/>
    <property type="evidence" value="ECO:0007669"/>
    <property type="project" value="InterPro"/>
</dbReference>
<dbReference type="PANTHER" id="PTHR43173:SF19">
    <property type="entry name" value="AARF DOMAIN-CONTAINING PROTEIN KINASE 1"/>
    <property type="match status" value="1"/>
</dbReference>
<dbReference type="Pfam" id="PF03109">
    <property type="entry name" value="ABC1"/>
    <property type="match status" value="1"/>
</dbReference>
<dbReference type="PROSITE" id="PS50011">
    <property type="entry name" value="PROTEIN_KINASE_DOM"/>
    <property type="match status" value="1"/>
</dbReference>
<proteinExistence type="predicted"/>
<name>A0A934KMI7_9FLAO</name>
<comment type="caution">
    <text evidence="2">The sequence shown here is derived from an EMBL/GenBank/DDBJ whole genome shotgun (WGS) entry which is preliminary data.</text>
</comment>
<protein>
    <submittedName>
        <fullName evidence="2">AarF/ABC1/UbiB kinase family protein</fullName>
    </submittedName>
</protein>
<dbReference type="Gene3D" id="3.30.200.20">
    <property type="entry name" value="Phosphorylase Kinase, domain 1"/>
    <property type="match status" value="1"/>
</dbReference>
<organism evidence="2 3">
    <name type="scientific">Gelidibacter salicanalis</name>
    <dbReference type="NCBI Taxonomy" id="291193"/>
    <lineage>
        <taxon>Bacteria</taxon>
        <taxon>Pseudomonadati</taxon>
        <taxon>Bacteroidota</taxon>
        <taxon>Flavobacteriia</taxon>
        <taxon>Flavobacteriales</taxon>
        <taxon>Flavobacteriaceae</taxon>
        <taxon>Gelidibacter</taxon>
    </lineage>
</organism>
<reference evidence="2 3" key="1">
    <citation type="submission" date="2020-09" db="EMBL/GenBank/DDBJ databases">
        <title>Draft genome of Gelidibacter salicanalis PAMC21136.</title>
        <authorList>
            <person name="Park H."/>
        </authorList>
    </citation>
    <scope>NUCLEOTIDE SEQUENCE [LARGE SCALE GENOMIC DNA]</scope>
    <source>
        <strain evidence="2 3">PAMC21136</strain>
    </source>
</reference>
<evidence type="ECO:0000313" key="2">
    <source>
        <dbReference type="EMBL" id="MBJ7879999.1"/>
    </source>
</evidence>
<evidence type="ECO:0000313" key="3">
    <source>
        <dbReference type="Proteomes" id="UP000662373"/>
    </source>
</evidence>
<sequence length="437" mass="50228">MKTINKIPVSKIQRASKLVSTGAKVGVNYLKYYGDKLTKTEIEARSKLNENNAEDIYDSLKQLKGSALKVAQMLSMEKSLMPQAYVEKFSLAQFSVPPLSPALVLKTFKTYFGKLPNELYDSFNTTSVNAASIGQVHIAEKNGKKLAVKIQYPGVAQSISSDLALVKPIAMKMFNIKGKNSDKYFKEVEGKLIEETNYILELQQSKEIAEACAHIPHLQFPQYYEELSSERIITMDYMEGEHLSEFSSHNTNKEAANKLGQALWDFYMYQIHVLKKVHADPHPGNFLVSKEHQLIALDFGCMKTIPDDFYAPYFELAKPEHISNKVFFVEKLYQLEILREDDSKEEVAFFTEMFHELLSLFTQPFHTETFNFSDGEFFGKITELGQRYSKNTELRKMNGNRGSKHFIYMNRTFFGLYNLMFDLKAKDININNFTTFK</sequence>
<dbReference type="RefSeq" id="WP_199597677.1">
    <property type="nucleotide sequence ID" value="NZ_JAEHJZ010000007.1"/>
</dbReference>
<dbReference type="EMBL" id="JAEHJZ010000007">
    <property type="protein sequence ID" value="MBJ7879999.1"/>
    <property type="molecule type" value="Genomic_DNA"/>
</dbReference>
<keyword evidence="2" id="KW-0418">Kinase</keyword>
<accession>A0A934KMI7</accession>
<feature type="domain" description="Protein kinase" evidence="1">
    <location>
        <begin position="122"/>
        <end position="437"/>
    </location>
</feature>